<accession>K5X266</accession>
<dbReference type="RefSeq" id="XP_007327101.1">
    <property type="nucleotide sequence ID" value="XM_007327039.1"/>
</dbReference>
<evidence type="ECO:0000313" key="1">
    <source>
        <dbReference type="EMBL" id="EKM81911.1"/>
    </source>
</evidence>
<dbReference type="EMBL" id="JH971387">
    <property type="protein sequence ID" value="EKM81911.1"/>
    <property type="molecule type" value="Genomic_DNA"/>
</dbReference>
<dbReference type="InParanoid" id="K5X266"/>
<feature type="non-terminal residue" evidence="1">
    <location>
        <position position="53"/>
    </location>
</feature>
<keyword evidence="2" id="KW-1185">Reference proteome</keyword>
<reference evidence="2" key="1">
    <citation type="journal article" date="2012" name="Proc. Natl. Acad. Sci. U.S.A.">
        <title>Genome sequence of the button mushroom Agaricus bisporus reveals mechanisms governing adaptation to a humic-rich ecological niche.</title>
        <authorList>
            <person name="Morin E."/>
            <person name="Kohler A."/>
            <person name="Baker A.R."/>
            <person name="Foulongne-Oriol M."/>
            <person name="Lombard V."/>
            <person name="Nagy L.G."/>
            <person name="Ohm R.A."/>
            <person name="Patyshakuliyeva A."/>
            <person name="Brun A."/>
            <person name="Aerts A.L."/>
            <person name="Bailey A.M."/>
            <person name="Billette C."/>
            <person name="Coutinho P.M."/>
            <person name="Deakin G."/>
            <person name="Doddapaneni H."/>
            <person name="Floudas D."/>
            <person name="Grimwood J."/>
            <person name="Hilden K."/>
            <person name="Kuees U."/>
            <person name="LaButti K.M."/>
            <person name="Lapidus A."/>
            <person name="Lindquist E.A."/>
            <person name="Lucas S.M."/>
            <person name="Murat C."/>
            <person name="Riley R.W."/>
            <person name="Salamov A.A."/>
            <person name="Schmutz J."/>
            <person name="Subramanian V."/>
            <person name="Woesten H.A.B."/>
            <person name="Xu J."/>
            <person name="Eastwood D.C."/>
            <person name="Foster G.D."/>
            <person name="Sonnenberg A.S."/>
            <person name="Cullen D."/>
            <person name="de Vries R.P."/>
            <person name="Lundell T."/>
            <person name="Hibbett D.S."/>
            <person name="Henrissat B."/>
            <person name="Burton K.S."/>
            <person name="Kerrigan R.W."/>
            <person name="Challen M.P."/>
            <person name="Grigoriev I.V."/>
            <person name="Martin F."/>
        </authorList>
    </citation>
    <scope>NUCLEOTIDE SEQUENCE [LARGE SCALE GENOMIC DNA]</scope>
    <source>
        <strain evidence="2">JB137-S8 / ATCC MYA-4627 / FGSC 10392</strain>
    </source>
</reference>
<protein>
    <submittedName>
        <fullName evidence="1">Uncharacterized protein</fullName>
    </submittedName>
</protein>
<dbReference type="KEGG" id="abp:AGABI1DRAFT24470"/>
<organism evidence="1 2">
    <name type="scientific">Agaricus bisporus var. burnettii (strain JB137-S8 / ATCC MYA-4627 / FGSC 10392)</name>
    <name type="common">White button mushroom</name>
    <dbReference type="NCBI Taxonomy" id="597362"/>
    <lineage>
        <taxon>Eukaryota</taxon>
        <taxon>Fungi</taxon>
        <taxon>Dikarya</taxon>
        <taxon>Basidiomycota</taxon>
        <taxon>Agaricomycotina</taxon>
        <taxon>Agaricomycetes</taxon>
        <taxon>Agaricomycetidae</taxon>
        <taxon>Agaricales</taxon>
        <taxon>Agaricineae</taxon>
        <taxon>Agaricaceae</taxon>
        <taxon>Agaricus</taxon>
    </lineage>
</organism>
<feature type="non-terminal residue" evidence="1">
    <location>
        <position position="1"/>
    </location>
</feature>
<dbReference type="GeneID" id="18828866"/>
<evidence type="ECO:0000313" key="2">
    <source>
        <dbReference type="Proteomes" id="UP000008493"/>
    </source>
</evidence>
<sequence>TNPEDLPDYIRPYAHLFNKKNFDKLPEQTEWDHEINFTENAPTEISSKVYSMT</sequence>
<dbReference type="OrthoDB" id="128646at2759"/>
<dbReference type="Proteomes" id="UP000008493">
    <property type="component" value="Unassembled WGS sequence"/>
</dbReference>
<dbReference type="AlphaFoldDB" id="K5X266"/>
<proteinExistence type="predicted"/>
<name>K5X266_AGABU</name>
<gene>
    <name evidence="1" type="ORF">AGABI1DRAFT_24470</name>
</gene>
<dbReference type="HOGENOM" id="CLU_3074075_0_0_1"/>